<feature type="transmembrane region" description="Helical" evidence="2">
    <location>
        <begin position="276"/>
        <end position="299"/>
    </location>
</feature>
<dbReference type="Pfam" id="PF03067">
    <property type="entry name" value="LPMO_10"/>
    <property type="match status" value="1"/>
</dbReference>
<feature type="region of interest" description="Disordered" evidence="1">
    <location>
        <begin position="487"/>
        <end position="514"/>
    </location>
</feature>
<feature type="chain" id="PRO_5005488034" description="Chitin-binding type-4 domain-containing protein" evidence="3">
    <location>
        <begin position="21"/>
        <end position="514"/>
    </location>
</feature>
<name>A0A0K2TPB5_LEPSM</name>
<dbReference type="PANTHER" id="PTHR21113">
    <property type="entry name" value="AGAP001705-PA"/>
    <property type="match status" value="1"/>
</dbReference>
<dbReference type="InterPro" id="IPR004302">
    <property type="entry name" value="Cellulose/chitin-bd_N"/>
</dbReference>
<dbReference type="PANTHER" id="PTHR21113:SF4">
    <property type="entry name" value="CHITIN-BINDING TYPE-4 DOMAIN-CONTAINING PROTEIN"/>
    <property type="match status" value="1"/>
</dbReference>
<evidence type="ECO:0000256" key="1">
    <source>
        <dbReference type="SAM" id="MobiDB-lite"/>
    </source>
</evidence>
<accession>A0A0K2TPB5</accession>
<feature type="signal peptide" evidence="3">
    <location>
        <begin position="1"/>
        <end position="20"/>
    </location>
</feature>
<evidence type="ECO:0000259" key="4">
    <source>
        <dbReference type="Pfam" id="PF03067"/>
    </source>
</evidence>
<feature type="domain" description="Chitin-binding type-4" evidence="4">
    <location>
        <begin position="21"/>
        <end position="209"/>
    </location>
</feature>
<dbReference type="AlphaFoldDB" id="A0A0K2TPB5"/>
<dbReference type="OrthoDB" id="64893at2759"/>
<proteinExistence type="predicted"/>
<organism evidence="5">
    <name type="scientific">Lepeophtheirus salmonis</name>
    <name type="common">Salmon louse</name>
    <name type="synonym">Caligus salmonis</name>
    <dbReference type="NCBI Taxonomy" id="72036"/>
    <lineage>
        <taxon>Eukaryota</taxon>
        <taxon>Metazoa</taxon>
        <taxon>Ecdysozoa</taxon>
        <taxon>Arthropoda</taxon>
        <taxon>Crustacea</taxon>
        <taxon>Multicrustacea</taxon>
        <taxon>Hexanauplia</taxon>
        <taxon>Copepoda</taxon>
        <taxon>Siphonostomatoida</taxon>
        <taxon>Caligidae</taxon>
        <taxon>Lepeophtheirus</taxon>
    </lineage>
</organism>
<reference evidence="5" key="1">
    <citation type="submission" date="2014-05" db="EMBL/GenBank/DDBJ databases">
        <authorList>
            <person name="Chronopoulou M."/>
        </authorList>
    </citation>
    <scope>NUCLEOTIDE SEQUENCE</scope>
    <source>
        <tissue evidence="5">Whole organism</tissue>
    </source>
</reference>
<keyword evidence="2" id="KW-0472">Membrane</keyword>
<keyword evidence="3" id="KW-0732">Signal</keyword>
<evidence type="ECO:0000313" key="5">
    <source>
        <dbReference type="EMBL" id="CDW27700.1"/>
    </source>
</evidence>
<evidence type="ECO:0000256" key="2">
    <source>
        <dbReference type="SAM" id="Phobius"/>
    </source>
</evidence>
<protein>
    <recommendedName>
        <fullName evidence="4">Chitin-binding type-4 domain-containing protein</fullName>
    </recommendedName>
</protein>
<feature type="compositionally biased region" description="Pro residues" evidence="1">
    <location>
        <begin position="498"/>
        <end position="507"/>
    </location>
</feature>
<sequence>MILLIILSIFISLRVQVVQPHGRLIEPPSRSSMWRYGFHSPPNYNDHELYCGGYSRQWQKNGGKCGICGDPWDSNVPRDNEAGGIFGQGIITRKYEKGSPIKIRIQLTANHMGYFEFRICPNNNKKQPASQKCLDQYVLEKRNAPGTKYYPGPGAKIFETTYSLPTGLTCSQCVLQWKYVAGNNWGMCKNGTGAVGCGPQEEFRACSDITITELDGSADDTANDIFDPIQYTPTVSTSTTTMSSTTSDIEFVDNNDLDADVSYEDRLAEELRWESMILIILASILFTGVFFCSFFLYFLKIKDVMQNFNKKRDLSSPYLEGGSNGKSCDFVTKCRQLLQNISFWNKPSNNPTDVFNSKPRKKKVTISSELPTIYTNEAVLEELESEASSENGNPVPPPRIKKLIAASANGGPPPRLATINARGPIQRPSLPPPTAPDDIPLLKTPPILQISHPTSVTINGVSVARSVPLQDSIGVIAQARLALANDEIPDSSVESTTLPPPPVPTTKPPTMDEE</sequence>
<dbReference type="EMBL" id="HACA01010339">
    <property type="protein sequence ID" value="CDW27700.1"/>
    <property type="molecule type" value="Transcribed_RNA"/>
</dbReference>
<feature type="region of interest" description="Disordered" evidence="1">
    <location>
        <begin position="405"/>
        <end position="436"/>
    </location>
</feature>
<evidence type="ECO:0000256" key="3">
    <source>
        <dbReference type="SAM" id="SignalP"/>
    </source>
</evidence>
<keyword evidence="2" id="KW-1133">Transmembrane helix</keyword>
<keyword evidence="2" id="KW-0812">Transmembrane</keyword>